<dbReference type="PANTHER" id="PTHR19847">
    <property type="entry name" value="DDB1- AND CUL4-ASSOCIATED FACTOR 11"/>
    <property type="match status" value="1"/>
</dbReference>
<dbReference type="InterPro" id="IPR001680">
    <property type="entry name" value="WD40_rpt"/>
</dbReference>
<dbReference type="InterPro" id="IPR015943">
    <property type="entry name" value="WD40/YVTN_repeat-like_dom_sf"/>
</dbReference>
<evidence type="ECO:0000313" key="2">
    <source>
        <dbReference type="EMBL" id="KAK1258297.1"/>
    </source>
</evidence>
<dbReference type="InterPro" id="IPR036322">
    <property type="entry name" value="WD40_repeat_dom_sf"/>
</dbReference>
<name>A0AAV9A2B8_ACOGR</name>
<sequence>MNPSKTLGKNTSTQDQMTVTGDEVAKLEYHSDAVRDCSWHPEYPMLASSSWDGEIARWEFPGSEGVPKPVRRTRRRRAYF</sequence>
<dbReference type="Proteomes" id="UP001179952">
    <property type="component" value="Unassembled WGS sequence"/>
</dbReference>
<reference evidence="2" key="1">
    <citation type="journal article" date="2023" name="Nat. Commun.">
        <title>Diploid and tetraploid genomes of Acorus and the evolution of monocots.</title>
        <authorList>
            <person name="Ma L."/>
            <person name="Liu K.W."/>
            <person name="Li Z."/>
            <person name="Hsiao Y.Y."/>
            <person name="Qi Y."/>
            <person name="Fu T."/>
            <person name="Tang G.D."/>
            <person name="Zhang D."/>
            <person name="Sun W.H."/>
            <person name="Liu D.K."/>
            <person name="Li Y."/>
            <person name="Chen G.Z."/>
            <person name="Liu X.D."/>
            <person name="Liao X.Y."/>
            <person name="Jiang Y.T."/>
            <person name="Yu X."/>
            <person name="Hao Y."/>
            <person name="Huang J."/>
            <person name="Zhao X.W."/>
            <person name="Ke S."/>
            <person name="Chen Y.Y."/>
            <person name="Wu W.L."/>
            <person name="Hsu J.L."/>
            <person name="Lin Y.F."/>
            <person name="Huang M.D."/>
            <person name="Li C.Y."/>
            <person name="Huang L."/>
            <person name="Wang Z.W."/>
            <person name="Zhao X."/>
            <person name="Zhong W.Y."/>
            <person name="Peng D.H."/>
            <person name="Ahmad S."/>
            <person name="Lan S."/>
            <person name="Zhang J.S."/>
            <person name="Tsai W.C."/>
            <person name="Van de Peer Y."/>
            <person name="Liu Z.J."/>
        </authorList>
    </citation>
    <scope>NUCLEOTIDE SEQUENCE</scope>
    <source>
        <strain evidence="2">SCP</strain>
    </source>
</reference>
<organism evidence="2 3">
    <name type="scientific">Acorus gramineus</name>
    <name type="common">Dwarf sweet flag</name>
    <dbReference type="NCBI Taxonomy" id="55184"/>
    <lineage>
        <taxon>Eukaryota</taxon>
        <taxon>Viridiplantae</taxon>
        <taxon>Streptophyta</taxon>
        <taxon>Embryophyta</taxon>
        <taxon>Tracheophyta</taxon>
        <taxon>Spermatophyta</taxon>
        <taxon>Magnoliopsida</taxon>
        <taxon>Liliopsida</taxon>
        <taxon>Acoraceae</taxon>
        <taxon>Acorus</taxon>
    </lineage>
</organism>
<dbReference type="SMART" id="SM00320">
    <property type="entry name" value="WD40"/>
    <property type="match status" value="1"/>
</dbReference>
<feature type="repeat" description="WD" evidence="1">
    <location>
        <begin position="27"/>
        <end position="68"/>
    </location>
</feature>
<dbReference type="GO" id="GO:0080008">
    <property type="term" value="C:Cul4-RING E3 ubiquitin ligase complex"/>
    <property type="evidence" value="ECO:0007669"/>
    <property type="project" value="TreeGrafter"/>
</dbReference>
<reference evidence="2" key="2">
    <citation type="submission" date="2023-06" db="EMBL/GenBank/DDBJ databases">
        <authorList>
            <person name="Ma L."/>
            <person name="Liu K.-W."/>
            <person name="Li Z."/>
            <person name="Hsiao Y.-Y."/>
            <person name="Qi Y."/>
            <person name="Fu T."/>
            <person name="Tang G."/>
            <person name="Zhang D."/>
            <person name="Sun W.-H."/>
            <person name="Liu D.-K."/>
            <person name="Li Y."/>
            <person name="Chen G.-Z."/>
            <person name="Liu X.-D."/>
            <person name="Liao X.-Y."/>
            <person name="Jiang Y.-T."/>
            <person name="Yu X."/>
            <person name="Hao Y."/>
            <person name="Huang J."/>
            <person name="Zhao X.-W."/>
            <person name="Ke S."/>
            <person name="Chen Y.-Y."/>
            <person name="Wu W.-L."/>
            <person name="Hsu J.-L."/>
            <person name="Lin Y.-F."/>
            <person name="Huang M.-D."/>
            <person name="Li C.-Y."/>
            <person name="Huang L."/>
            <person name="Wang Z.-W."/>
            <person name="Zhao X."/>
            <person name="Zhong W.-Y."/>
            <person name="Peng D.-H."/>
            <person name="Ahmad S."/>
            <person name="Lan S."/>
            <person name="Zhang J.-S."/>
            <person name="Tsai W.-C."/>
            <person name="Van De Peer Y."/>
            <person name="Liu Z.-J."/>
        </authorList>
    </citation>
    <scope>NUCLEOTIDE SEQUENCE</scope>
    <source>
        <strain evidence="2">SCP</strain>
        <tissue evidence="2">Leaves</tissue>
    </source>
</reference>
<dbReference type="AlphaFoldDB" id="A0AAV9A2B8"/>
<dbReference type="Gene3D" id="2.130.10.10">
    <property type="entry name" value="YVTN repeat-like/Quinoprotein amine dehydrogenase"/>
    <property type="match status" value="1"/>
</dbReference>
<dbReference type="Pfam" id="PF00400">
    <property type="entry name" value="WD40"/>
    <property type="match status" value="1"/>
</dbReference>
<dbReference type="GO" id="GO:0043161">
    <property type="term" value="P:proteasome-mediated ubiquitin-dependent protein catabolic process"/>
    <property type="evidence" value="ECO:0007669"/>
    <property type="project" value="TreeGrafter"/>
</dbReference>
<evidence type="ECO:0000313" key="3">
    <source>
        <dbReference type="Proteomes" id="UP001179952"/>
    </source>
</evidence>
<dbReference type="SUPFAM" id="SSF50978">
    <property type="entry name" value="WD40 repeat-like"/>
    <property type="match status" value="1"/>
</dbReference>
<dbReference type="PANTHER" id="PTHR19847:SF7">
    <property type="entry name" value="DDB1- AND CUL4-ASSOCIATED FACTOR 11"/>
    <property type="match status" value="1"/>
</dbReference>
<dbReference type="EMBL" id="JAUJYN010000020">
    <property type="protein sequence ID" value="KAK1258297.1"/>
    <property type="molecule type" value="Genomic_DNA"/>
</dbReference>
<dbReference type="PROSITE" id="PS50082">
    <property type="entry name" value="WD_REPEATS_2"/>
    <property type="match status" value="1"/>
</dbReference>
<protein>
    <submittedName>
        <fullName evidence="2">Uncharacterized protein</fullName>
    </submittedName>
</protein>
<keyword evidence="1" id="KW-0853">WD repeat</keyword>
<proteinExistence type="predicted"/>
<dbReference type="PROSITE" id="PS50294">
    <property type="entry name" value="WD_REPEATS_REGION"/>
    <property type="match status" value="1"/>
</dbReference>
<dbReference type="InterPro" id="IPR051859">
    <property type="entry name" value="DCAF"/>
</dbReference>
<accession>A0AAV9A2B8</accession>
<keyword evidence="3" id="KW-1185">Reference proteome</keyword>
<evidence type="ECO:0000256" key="1">
    <source>
        <dbReference type="PROSITE-ProRule" id="PRU00221"/>
    </source>
</evidence>
<gene>
    <name evidence="2" type="ORF">QJS04_geneDACA010441</name>
</gene>
<comment type="caution">
    <text evidence="2">The sequence shown here is derived from an EMBL/GenBank/DDBJ whole genome shotgun (WGS) entry which is preliminary data.</text>
</comment>